<gene>
    <name evidence="2" type="ORF">BJ508DRAFT_417222</name>
</gene>
<proteinExistence type="predicted"/>
<sequence>MLSLLLKGRDRQEWKISVNKNSTVAKLIAKFKREHKIDADKEVQLQFDGEELEGDVKLVDTEVEDDDCLDVIFS</sequence>
<protein>
    <recommendedName>
        <fullName evidence="1">Ubiquitin-like domain-containing protein</fullName>
    </recommendedName>
</protein>
<dbReference type="SUPFAM" id="SSF54236">
    <property type="entry name" value="Ubiquitin-like"/>
    <property type="match status" value="1"/>
</dbReference>
<dbReference type="PROSITE" id="PS50053">
    <property type="entry name" value="UBIQUITIN_2"/>
    <property type="match status" value="1"/>
</dbReference>
<dbReference type="InterPro" id="IPR022617">
    <property type="entry name" value="Rad60/SUMO-like_dom"/>
</dbReference>
<evidence type="ECO:0000313" key="2">
    <source>
        <dbReference type="EMBL" id="RPA77230.1"/>
    </source>
</evidence>
<dbReference type="EMBL" id="ML119730">
    <property type="protein sequence ID" value="RPA77230.1"/>
    <property type="molecule type" value="Genomic_DNA"/>
</dbReference>
<evidence type="ECO:0000259" key="1">
    <source>
        <dbReference type="PROSITE" id="PS50053"/>
    </source>
</evidence>
<dbReference type="InterPro" id="IPR000626">
    <property type="entry name" value="Ubiquitin-like_dom"/>
</dbReference>
<dbReference type="Pfam" id="PF11976">
    <property type="entry name" value="Rad60-SLD"/>
    <property type="match status" value="1"/>
</dbReference>
<dbReference type="InterPro" id="IPR029071">
    <property type="entry name" value="Ubiquitin-like_domsf"/>
</dbReference>
<dbReference type="Proteomes" id="UP000275078">
    <property type="component" value="Unassembled WGS sequence"/>
</dbReference>
<dbReference type="Gene3D" id="3.10.20.90">
    <property type="entry name" value="Phosphatidylinositol 3-kinase Catalytic Subunit, Chain A, domain 1"/>
    <property type="match status" value="1"/>
</dbReference>
<evidence type="ECO:0000313" key="3">
    <source>
        <dbReference type="Proteomes" id="UP000275078"/>
    </source>
</evidence>
<feature type="domain" description="Ubiquitin-like" evidence="1">
    <location>
        <begin position="2"/>
        <end position="74"/>
    </location>
</feature>
<reference evidence="2 3" key="1">
    <citation type="journal article" date="2018" name="Nat. Ecol. Evol.">
        <title>Pezizomycetes genomes reveal the molecular basis of ectomycorrhizal truffle lifestyle.</title>
        <authorList>
            <person name="Murat C."/>
            <person name="Payen T."/>
            <person name="Noel B."/>
            <person name="Kuo A."/>
            <person name="Morin E."/>
            <person name="Chen J."/>
            <person name="Kohler A."/>
            <person name="Krizsan K."/>
            <person name="Balestrini R."/>
            <person name="Da Silva C."/>
            <person name="Montanini B."/>
            <person name="Hainaut M."/>
            <person name="Levati E."/>
            <person name="Barry K.W."/>
            <person name="Belfiori B."/>
            <person name="Cichocki N."/>
            <person name="Clum A."/>
            <person name="Dockter R.B."/>
            <person name="Fauchery L."/>
            <person name="Guy J."/>
            <person name="Iotti M."/>
            <person name="Le Tacon F."/>
            <person name="Lindquist E.A."/>
            <person name="Lipzen A."/>
            <person name="Malagnac F."/>
            <person name="Mello A."/>
            <person name="Molinier V."/>
            <person name="Miyauchi S."/>
            <person name="Poulain J."/>
            <person name="Riccioni C."/>
            <person name="Rubini A."/>
            <person name="Sitrit Y."/>
            <person name="Splivallo R."/>
            <person name="Traeger S."/>
            <person name="Wang M."/>
            <person name="Zifcakova L."/>
            <person name="Wipf D."/>
            <person name="Zambonelli A."/>
            <person name="Paolocci F."/>
            <person name="Nowrousian M."/>
            <person name="Ottonello S."/>
            <person name="Baldrian P."/>
            <person name="Spatafora J.W."/>
            <person name="Henrissat B."/>
            <person name="Nagy L.G."/>
            <person name="Aury J.M."/>
            <person name="Wincker P."/>
            <person name="Grigoriev I.V."/>
            <person name="Bonfante P."/>
            <person name="Martin F.M."/>
        </authorList>
    </citation>
    <scope>NUCLEOTIDE SEQUENCE [LARGE SCALE GENOMIC DNA]</scope>
    <source>
        <strain evidence="2 3">RN42</strain>
    </source>
</reference>
<accession>A0A3N4HZE4</accession>
<dbReference type="OrthoDB" id="3365399at2759"/>
<name>A0A3N4HZE4_ASCIM</name>
<dbReference type="SMART" id="SM00213">
    <property type="entry name" value="UBQ"/>
    <property type="match status" value="1"/>
</dbReference>
<keyword evidence="3" id="KW-1185">Reference proteome</keyword>
<dbReference type="AlphaFoldDB" id="A0A3N4HZE4"/>
<organism evidence="2 3">
    <name type="scientific">Ascobolus immersus RN42</name>
    <dbReference type="NCBI Taxonomy" id="1160509"/>
    <lineage>
        <taxon>Eukaryota</taxon>
        <taxon>Fungi</taxon>
        <taxon>Dikarya</taxon>
        <taxon>Ascomycota</taxon>
        <taxon>Pezizomycotina</taxon>
        <taxon>Pezizomycetes</taxon>
        <taxon>Pezizales</taxon>
        <taxon>Ascobolaceae</taxon>
        <taxon>Ascobolus</taxon>
    </lineage>
</organism>